<evidence type="ECO:0000259" key="11">
    <source>
        <dbReference type="Pfam" id="PF07715"/>
    </source>
</evidence>
<dbReference type="AlphaFoldDB" id="A0A399CZT8"/>
<dbReference type="Pfam" id="PF13715">
    <property type="entry name" value="CarbopepD_reg_2"/>
    <property type="match status" value="1"/>
</dbReference>
<proteinExistence type="inferred from homology"/>
<evidence type="ECO:0000259" key="10">
    <source>
        <dbReference type="Pfam" id="PF00593"/>
    </source>
</evidence>
<dbReference type="Gene3D" id="2.170.130.10">
    <property type="entry name" value="TonB-dependent receptor, plug domain"/>
    <property type="match status" value="1"/>
</dbReference>
<evidence type="ECO:0000256" key="8">
    <source>
        <dbReference type="PROSITE-ProRule" id="PRU01360"/>
    </source>
</evidence>
<dbReference type="PROSITE" id="PS52016">
    <property type="entry name" value="TONB_DEPENDENT_REC_3"/>
    <property type="match status" value="1"/>
</dbReference>
<feature type="domain" description="TonB-dependent receptor-like beta-barrel" evidence="10">
    <location>
        <begin position="546"/>
        <end position="910"/>
    </location>
</feature>
<dbReference type="InterPro" id="IPR008969">
    <property type="entry name" value="CarboxyPept-like_regulatory"/>
</dbReference>
<dbReference type="InterPro" id="IPR039426">
    <property type="entry name" value="TonB-dep_rcpt-like"/>
</dbReference>
<keyword evidence="6 8" id="KW-0472">Membrane</keyword>
<accession>A0A399CZT8</accession>
<dbReference type="SUPFAM" id="SSF49464">
    <property type="entry name" value="Carboxypeptidase regulatory domain-like"/>
    <property type="match status" value="1"/>
</dbReference>
<dbReference type="Pfam" id="PF00593">
    <property type="entry name" value="TonB_dep_Rec_b-barrel"/>
    <property type="match status" value="1"/>
</dbReference>
<dbReference type="FunFam" id="2.60.40.1120:FF:000003">
    <property type="entry name" value="Outer membrane protein Omp121"/>
    <property type="match status" value="1"/>
</dbReference>
<dbReference type="GO" id="GO:0009279">
    <property type="term" value="C:cell outer membrane"/>
    <property type="evidence" value="ECO:0007669"/>
    <property type="project" value="UniProtKB-SubCell"/>
</dbReference>
<evidence type="ECO:0000256" key="9">
    <source>
        <dbReference type="RuleBase" id="RU003357"/>
    </source>
</evidence>
<evidence type="ECO:0000256" key="1">
    <source>
        <dbReference type="ARBA" id="ARBA00004571"/>
    </source>
</evidence>
<keyword evidence="12" id="KW-0675">Receptor</keyword>
<evidence type="ECO:0000256" key="4">
    <source>
        <dbReference type="ARBA" id="ARBA00022692"/>
    </source>
</evidence>
<keyword evidence="5 9" id="KW-0798">TonB box</keyword>
<keyword evidence="2 8" id="KW-0813">Transport</keyword>
<dbReference type="NCBIfam" id="TIGR04057">
    <property type="entry name" value="SusC_RagA_signa"/>
    <property type="match status" value="1"/>
</dbReference>
<dbReference type="InterPro" id="IPR000531">
    <property type="entry name" value="Beta-barrel_TonB"/>
</dbReference>
<comment type="subcellular location">
    <subcellularLocation>
        <location evidence="1 8">Cell outer membrane</location>
        <topology evidence="1 8">Multi-pass membrane protein</topology>
    </subcellularLocation>
</comment>
<dbReference type="Gene3D" id="2.40.170.20">
    <property type="entry name" value="TonB-dependent receptor, beta-barrel domain"/>
    <property type="match status" value="1"/>
</dbReference>
<keyword evidence="4 8" id="KW-0812">Transmembrane</keyword>
<evidence type="ECO:0000256" key="3">
    <source>
        <dbReference type="ARBA" id="ARBA00022452"/>
    </source>
</evidence>
<dbReference type="InterPro" id="IPR023996">
    <property type="entry name" value="TonB-dep_OMP_SusC/RagA"/>
</dbReference>
<evidence type="ECO:0000256" key="7">
    <source>
        <dbReference type="ARBA" id="ARBA00023237"/>
    </source>
</evidence>
<keyword evidence="13" id="KW-1185">Reference proteome</keyword>
<evidence type="ECO:0000313" key="12">
    <source>
        <dbReference type="EMBL" id="RIH65114.1"/>
    </source>
</evidence>
<evidence type="ECO:0000256" key="6">
    <source>
        <dbReference type="ARBA" id="ARBA00023136"/>
    </source>
</evidence>
<evidence type="ECO:0000256" key="5">
    <source>
        <dbReference type="ARBA" id="ARBA00023077"/>
    </source>
</evidence>
<dbReference type="OrthoDB" id="1108421at2"/>
<dbReference type="Proteomes" id="UP000266441">
    <property type="component" value="Unassembled WGS sequence"/>
</dbReference>
<keyword evidence="3 8" id="KW-1134">Transmembrane beta strand</keyword>
<dbReference type="InterPro" id="IPR036942">
    <property type="entry name" value="Beta-barrel_TonB_sf"/>
</dbReference>
<dbReference type="InterPro" id="IPR012910">
    <property type="entry name" value="Plug_dom"/>
</dbReference>
<organism evidence="12 13">
    <name type="scientific">Mariniphaga sediminis</name>
    <dbReference type="NCBI Taxonomy" id="1628158"/>
    <lineage>
        <taxon>Bacteria</taxon>
        <taxon>Pseudomonadati</taxon>
        <taxon>Bacteroidota</taxon>
        <taxon>Bacteroidia</taxon>
        <taxon>Marinilabiliales</taxon>
        <taxon>Prolixibacteraceae</taxon>
        <taxon>Mariniphaga</taxon>
    </lineage>
</organism>
<dbReference type="InterPro" id="IPR037066">
    <property type="entry name" value="Plug_dom_sf"/>
</dbReference>
<sequence>MENHETQVGLNRLLRELLLKMKLTLMLILLFLAGASASTYSQNTRLNISLKDGNMVELIKQIEAKSEFLFYYQKEELTLLDNLTMEAQNATVMEILDRATKGTNFDYTVIDRYIVVRKTGAGFGNDFLPSAGRNMSAQQQSVFGTVTDATDHPLPGVTVVVKGTTKGTVTDTDGNYSLSNIPEDATLIFSFVGMISQEIQVNGQSQINVKMEADYIGIEEIVAVGYGTMKKSDLTGSVASVTPEKLIDRPVTNIGQALQNKISGVQVIKMAAGEPGSRPQIRIRGTNSINTNSDPLFVVDGIVGVKNALHNLNPNDIESIDVLKDASATAIYGTRGANGVIIIQTKRGAAGDIQVNYSGSVSYSIMTRHNYTVTADQFMYLYEQAFNNTPKYGTLDLSKDFRGGRGTGLSWSEMPHLFEEVGQGQYLPGLDFMGNDGKYYKPRFYSDWEDYAFNPAWSHDHYVDVSGGSEKARLSLSLGHIDQDGLMLESYYKRTNASTTADVQINDWLDLSANMAFSRSKKTRGDDQTRTVAETWPILPVKYPDDPDTYGIYAGLYSTGRDFAVGENWRNIVYVMDQRDGYYIDTQFRGGAILNAQITPDLSFKTDFSVDNRSEDSRWFNGDFQGTRKSDARGSNARWFYWQNQNYFNYNKTIGNHNIMGMLGLSWSEDMYDWVEARAYNFTSNFYLHNNLNAGADTPQAHSSSTRSALNSYFARFNYSYLGRYMLTVTGRYDGSSKFGENNKYAFFPSIGGAWRISEEGFMSDSEAISNLKLRASAGQTGNQEIGSYVTQQYINNATVMFGNGKYAGLYPGSTGNPNLKWETTTQYDLGLDLGLFQNRINLVLDFYYKKTTDMLFELPLPESTTSGTAWVNYGAVENKGFEIELTTRNIDRNDFSWTTTLTLTNNRNKVLELGPTNADVYVDTGAGNATSVYRVGEPIGSFFGLNRMGVWGTEEAVEAARYGRLPGDLKFEDVNQDGKIELITDGDIIGHAYPKGYGGLINSFSYKNFDANINIQFVYGVNKSIVHESAEDRQFVSGMVNRVLNAWRPDHQTGTMVAQVRAGNAGARYDSYTDTHQMYDGSFIRGQSASLGYTFVNKFGLKRMRVFYAMENFFLITGQKLEGYDPEGSSQDKQRANIPNIDKYQYPTPTNFSLGVNVSF</sequence>
<dbReference type="EMBL" id="QWET01000007">
    <property type="protein sequence ID" value="RIH65114.1"/>
    <property type="molecule type" value="Genomic_DNA"/>
</dbReference>
<dbReference type="Pfam" id="PF07715">
    <property type="entry name" value="Plug"/>
    <property type="match status" value="1"/>
</dbReference>
<dbReference type="Gene3D" id="2.60.40.1120">
    <property type="entry name" value="Carboxypeptidase-like, regulatory domain"/>
    <property type="match status" value="1"/>
</dbReference>
<feature type="domain" description="TonB-dependent receptor plug" evidence="11">
    <location>
        <begin position="231"/>
        <end position="340"/>
    </location>
</feature>
<dbReference type="SUPFAM" id="SSF56935">
    <property type="entry name" value="Porins"/>
    <property type="match status" value="1"/>
</dbReference>
<protein>
    <submittedName>
        <fullName evidence="12">TonB-dependent receptor</fullName>
    </submittedName>
</protein>
<evidence type="ECO:0000256" key="2">
    <source>
        <dbReference type="ARBA" id="ARBA00022448"/>
    </source>
</evidence>
<keyword evidence="7 8" id="KW-0998">Cell outer membrane</keyword>
<evidence type="ECO:0000313" key="13">
    <source>
        <dbReference type="Proteomes" id="UP000266441"/>
    </source>
</evidence>
<comment type="similarity">
    <text evidence="8 9">Belongs to the TonB-dependent receptor family.</text>
</comment>
<name>A0A399CZT8_9BACT</name>
<comment type="caution">
    <text evidence="12">The sequence shown here is derived from an EMBL/GenBank/DDBJ whole genome shotgun (WGS) entry which is preliminary data.</text>
</comment>
<dbReference type="InterPro" id="IPR023997">
    <property type="entry name" value="TonB-dep_OMP_SusC/RagA_CS"/>
</dbReference>
<dbReference type="NCBIfam" id="TIGR04056">
    <property type="entry name" value="OMP_RagA_SusC"/>
    <property type="match status" value="1"/>
</dbReference>
<reference evidence="12 13" key="1">
    <citation type="journal article" date="2015" name="Int. J. Syst. Evol. Microbiol.">
        <title>Mariniphaga sediminis sp. nov., isolated from coastal sediment.</title>
        <authorList>
            <person name="Wang F.Q."/>
            <person name="Shen Q.Y."/>
            <person name="Chen G.J."/>
            <person name="Du Z.J."/>
        </authorList>
    </citation>
    <scope>NUCLEOTIDE SEQUENCE [LARGE SCALE GENOMIC DNA]</scope>
    <source>
        <strain evidence="12 13">SY21</strain>
    </source>
</reference>
<gene>
    <name evidence="12" type="ORF">D1164_11040</name>
</gene>